<sequence length="180" mass="19682">MLDLRCRNTTNLIRPLPLLKSGKEDAANNFARGHYTIRKEIVDLCLDRIRKLADNCTGLQGFLVFNAISGGIELLVSAPFYSNVCQLTTGKSQSLGSRCTLHRKSQPPSSSRTTVSSPPTLSSNTPTSPSSLTTKPSTTSAGDPLARWENQEIHWSLFCSQILLKSSVEIPTEFAESEVL</sequence>
<evidence type="ECO:0000313" key="2">
    <source>
        <dbReference type="Proteomes" id="UP001055811"/>
    </source>
</evidence>
<name>A0ACB9FD81_CICIN</name>
<dbReference type="Proteomes" id="UP001055811">
    <property type="component" value="Linkage Group LG03"/>
</dbReference>
<gene>
    <name evidence="1" type="ORF">L2E82_19646</name>
</gene>
<keyword evidence="2" id="KW-1185">Reference proteome</keyword>
<protein>
    <submittedName>
        <fullName evidence="1">Uncharacterized protein</fullName>
    </submittedName>
</protein>
<reference evidence="1 2" key="2">
    <citation type="journal article" date="2022" name="Mol. Ecol. Resour.">
        <title>The genomes of chicory, endive, great burdock and yacon provide insights into Asteraceae paleo-polyploidization history and plant inulin production.</title>
        <authorList>
            <person name="Fan W."/>
            <person name="Wang S."/>
            <person name="Wang H."/>
            <person name="Wang A."/>
            <person name="Jiang F."/>
            <person name="Liu H."/>
            <person name="Zhao H."/>
            <person name="Xu D."/>
            <person name="Zhang Y."/>
        </authorList>
    </citation>
    <scope>NUCLEOTIDE SEQUENCE [LARGE SCALE GENOMIC DNA]</scope>
    <source>
        <strain evidence="2">cv. Punajuju</strain>
        <tissue evidence="1">Leaves</tissue>
    </source>
</reference>
<evidence type="ECO:0000313" key="1">
    <source>
        <dbReference type="EMBL" id="KAI3768811.1"/>
    </source>
</evidence>
<dbReference type="EMBL" id="CM042011">
    <property type="protein sequence ID" value="KAI3768811.1"/>
    <property type="molecule type" value="Genomic_DNA"/>
</dbReference>
<comment type="caution">
    <text evidence="1">The sequence shown here is derived from an EMBL/GenBank/DDBJ whole genome shotgun (WGS) entry which is preliminary data.</text>
</comment>
<accession>A0ACB9FD81</accession>
<reference evidence="2" key="1">
    <citation type="journal article" date="2022" name="Mol. Ecol. Resour.">
        <title>The genomes of chicory, endive, great burdock and yacon provide insights into Asteraceae palaeo-polyploidization history and plant inulin production.</title>
        <authorList>
            <person name="Fan W."/>
            <person name="Wang S."/>
            <person name="Wang H."/>
            <person name="Wang A."/>
            <person name="Jiang F."/>
            <person name="Liu H."/>
            <person name="Zhao H."/>
            <person name="Xu D."/>
            <person name="Zhang Y."/>
        </authorList>
    </citation>
    <scope>NUCLEOTIDE SEQUENCE [LARGE SCALE GENOMIC DNA]</scope>
    <source>
        <strain evidence="2">cv. Punajuju</strain>
    </source>
</reference>
<organism evidence="1 2">
    <name type="scientific">Cichorium intybus</name>
    <name type="common">Chicory</name>
    <dbReference type="NCBI Taxonomy" id="13427"/>
    <lineage>
        <taxon>Eukaryota</taxon>
        <taxon>Viridiplantae</taxon>
        <taxon>Streptophyta</taxon>
        <taxon>Embryophyta</taxon>
        <taxon>Tracheophyta</taxon>
        <taxon>Spermatophyta</taxon>
        <taxon>Magnoliopsida</taxon>
        <taxon>eudicotyledons</taxon>
        <taxon>Gunneridae</taxon>
        <taxon>Pentapetalae</taxon>
        <taxon>asterids</taxon>
        <taxon>campanulids</taxon>
        <taxon>Asterales</taxon>
        <taxon>Asteraceae</taxon>
        <taxon>Cichorioideae</taxon>
        <taxon>Cichorieae</taxon>
        <taxon>Cichoriinae</taxon>
        <taxon>Cichorium</taxon>
    </lineage>
</organism>
<proteinExistence type="predicted"/>